<keyword evidence="4" id="KW-1185">Reference proteome</keyword>
<dbReference type="Proteomes" id="UP001156389">
    <property type="component" value="Unassembled WGS sequence"/>
</dbReference>
<dbReference type="RefSeq" id="WP_260215874.1">
    <property type="nucleotide sequence ID" value="NZ_JAJAGO010000001.1"/>
</dbReference>
<accession>A0ABT2JNU6</accession>
<feature type="region of interest" description="Disordered" evidence="1">
    <location>
        <begin position="31"/>
        <end position="101"/>
    </location>
</feature>
<dbReference type="EMBL" id="JAJAGO010000001">
    <property type="protein sequence ID" value="MCT2588939.1"/>
    <property type="molecule type" value="Genomic_DNA"/>
</dbReference>
<evidence type="ECO:0000256" key="1">
    <source>
        <dbReference type="SAM" id="MobiDB-lite"/>
    </source>
</evidence>
<organism evidence="3 4">
    <name type="scientific">Streptomyces gossypii</name>
    <dbReference type="NCBI Taxonomy" id="2883101"/>
    <lineage>
        <taxon>Bacteria</taxon>
        <taxon>Bacillati</taxon>
        <taxon>Actinomycetota</taxon>
        <taxon>Actinomycetes</taxon>
        <taxon>Kitasatosporales</taxon>
        <taxon>Streptomycetaceae</taxon>
        <taxon>Streptomyces</taxon>
    </lineage>
</organism>
<gene>
    <name evidence="3" type="ORF">LHJ74_03140</name>
</gene>
<feature type="signal peptide" evidence="2">
    <location>
        <begin position="1"/>
        <end position="24"/>
    </location>
</feature>
<evidence type="ECO:0000313" key="4">
    <source>
        <dbReference type="Proteomes" id="UP001156389"/>
    </source>
</evidence>
<feature type="compositionally biased region" description="Gly residues" evidence="1">
    <location>
        <begin position="66"/>
        <end position="80"/>
    </location>
</feature>
<reference evidence="3 4" key="1">
    <citation type="submission" date="2021-10" db="EMBL/GenBank/DDBJ databases">
        <title>Streptomyces gossypii sp. nov., isolated from soil collected from cotton field.</title>
        <authorList>
            <person name="Ge X."/>
            <person name="Chen X."/>
            <person name="Liu W."/>
        </authorList>
    </citation>
    <scope>NUCLEOTIDE SEQUENCE [LARGE SCALE GENOMIC DNA]</scope>
    <source>
        <strain evidence="3 4">N2-109</strain>
    </source>
</reference>
<dbReference type="PROSITE" id="PS51257">
    <property type="entry name" value="PROKAR_LIPOPROTEIN"/>
    <property type="match status" value="1"/>
</dbReference>
<protein>
    <recommendedName>
        <fullName evidence="5">Lipoprotein</fullName>
    </recommendedName>
</protein>
<sequence>MHIRRAVGAATLALTVVATLSGCADDPQDKAFGGFGEAPAPPTMPNPSLSNMPTGMPDIPEASGGTSSGGSSSGTSGGTSSGTSGSSSGGSGPTAQPTYNQNATGEVIGQNCRYDRASSKMSYDVDIQNSSSDYAFRYSFTVEFKVGKYANSTVASKTIASRPNTVTVSAGGDRTVSMHTSHSTNERLTYSCQVTSARKSPSS</sequence>
<keyword evidence="2" id="KW-0732">Signal</keyword>
<comment type="caution">
    <text evidence="3">The sequence shown here is derived from an EMBL/GenBank/DDBJ whole genome shotgun (WGS) entry which is preliminary data.</text>
</comment>
<evidence type="ECO:0008006" key="5">
    <source>
        <dbReference type="Google" id="ProtNLM"/>
    </source>
</evidence>
<proteinExistence type="predicted"/>
<evidence type="ECO:0000313" key="3">
    <source>
        <dbReference type="EMBL" id="MCT2588939.1"/>
    </source>
</evidence>
<evidence type="ECO:0000256" key="2">
    <source>
        <dbReference type="SAM" id="SignalP"/>
    </source>
</evidence>
<feature type="chain" id="PRO_5045763887" description="Lipoprotein" evidence="2">
    <location>
        <begin position="25"/>
        <end position="203"/>
    </location>
</feature>
<name>A0ABT2JNU6_9ACTN</name>